<evidence type="ECO:0000313" key="2">
    <source>
        <dbReference type="Proteomes" id="UP000245838"/>
    </source>
</evidence>
<dbReference type="EMBL" id="LN854557">
    <property type="protein sequence ID" value="CRL46361.1"/>
    <property type="molecule type" value="Genomic_DNA"/>
</dbReference>
<sequence length="70" mass="7609">MIEAVAHQMGQGIDDAFNQAFIQFSRATLHLQPDLFTEFGGQIALQLPHTVEQFAVAAGSSSLDRCANMD</sequence>
<gene>
    <name evidence="1" type="ORF">SGGMMB4_04935</name>
</gene>
<proteinExistence type="predicted"/>
<accession>A0A193QMH2</accession>
<reference evidence="1 2" key="1">
    <citation type="submission" date="2015-05" db="EMBL/GenBank/DDBJ databases">
        <authorList>
            <person name="Goodhead I."/>
        </authorList>
    </citation>
    <scope>NUCLEOTIDE SEQUENCE [LARGE SCALE GENOMIC DNA]</scope>
    <source>
        <strain evidence="2">morsitans</strain>
    </source>
</reference>
<evidence type="ECO:0000313" key="1">
    <source>
        <dbReference type="EMBL" id="CRL46361.1"/>
    </source>
</evidence>
<name>A0A193QMH2_SODGM</name>
<protein>
    <submittedName>
        <fullName evidence="1">Uncharacterized protein</fullName>
    </submittedName>
</protein>
<dbReference type="Proteomes" id="UP000245838">
    <property type="component" value="Chromosome sggmmb4_Chromosome"/>
</dbReference>
<dbReference type="AlphaFoldDB" id="A0A193QMH2"/>
<organism evidence="1 2">
    <name type="scientific">Sodalis glossinidius (strain morsitans)</name>
    <dbReference type="NCBI Taxonomy" id="343509"/>
    <lineage>
        <taxon>Bacteria</taxon>
        <taxon>Pseudomonadati</taxon>
        <taxon>Pseudomonadota</taxon>
        <taxon>Gammaproteobacteria</taxon>
        <taxon>Enterobacterales</taxon>
        <taxon>Bruguierivoracaceae</taxon>
        <taxon>Sodalis</taxon>
    </lineage>
</organism>